<evidence type="ECO:0000259" key="2">
    <source>
        <dbReference type="PROSITE" id="PS50801"/>
    </source>
</evidence>
<dbReference type="GO" id="GO:0004674">
    <property type="term" value="F:protein serine/threonine kinase activity"/>
    <property type="evidence" value="ECO:0007669"/>
    <property type="project" value="UniProtKB-KW"/>
</dbReference>
<evidence type="ECO:0000313" key="3">
    <source>
        <dbReference type="EMBL" id="KUL23552.1"/>
    </source>
</evidence>
<comment type="caution">
    <text evidence="3">The sequence shown here is derived from an EMBL/GenBank/DDBJ whole genome shotgun (WGS) entry which is preliminary data.</text>
</comment>
<dbReference type="Pfam" id="PF13581">
    <property type="entry name" value="HATPase_c_2"/>
    <property type="match status" value="1"/>
</dbReference>
<dbReference type="AlphaFoldDB" id="A0A101JB58"/>
<organism evidence="3 4">
    <name type="scientific">Actinoplanes awajinensis subsp. mycoplanecinus</name>
    <dbReference type="NCBI Taxonomy" id="135947"/>
    <lineage>
        <taxon>Bacteria</taxon>
        <taxon>Bacillati</taxon>
        <taxon>Actinomycetota</taxon>
        <taxon>Actinomycetes</taxon>
        <taxon>Micromonosporales</taxon>
        <taxon>Micromonosporaceae</taxon>
        <taxon>Actinoplanes</taxon>
    </lineage>
</organism>
<name>A0A101JB58_9ACTN</name>
<dbReference type="PANTHER" id="PTHR35526">
    <property type="entry name" value="ANTI-SIGMA-F FACTOR RSBW-RELATED"/>
    <property type="match status" value="1"/>
</dbReference>
<keyword evidence="1" id="KW-0723">Serine/threonine-protein kinase</keyword>
<keyword evidence="1" id="KW-0418">Kinase</keyword>
<reference evidence="3 4" key="1">
    <citation type="submission" date="2015-10" db="EMBL/GenBank/DDBJ databases">
        <authorList>
            <person name="Gilbert D.G."/>
        </authorList>
    </citation>
    <scope>NUCLEOTIDE SEQUENCE [LARGE SCALE GENOMIC DNA]</scope>
    <source>
        <strain evidence="3 4">NRRL B-16712</strain>
    </source>
</reference>
<dbReference type="InterPro" id="IPR036890">
    <property type="entry name" value="HATPase_C_sf"/>
</dbReference>
<dbReference type="InterPro" id="IPR050267">
    <property type="entry name" value="Anti-sigma-factor_SerPK"/>
</dbReference>
<evidence type="ECO:0000313" key="4">
    <source>
        <dbReference type="Proteomes" id="UP000053244"/>
    </source>
</evidence>
<dbReference type="SUPFAM" id="SSF52091">
    <property type="entry name" value="SpoIIaa-like"/>
    <property type="match status" value="1"/>
</dbReference>
<dbReference type="InterPro" id="IPR002645">
    <property type="entry name" value="STAS_dom"/>
</dbReference>
<keyword evidence="1" id="KW-0808">Transferase</keyword>
<keyword evidence="4" id="KW-1185">Reference proteome</keyword>
<dbReference type="Gene3D" id="3.30.750.24">
    <property type="entry name" value="STAS domain"/>
    <property type="match status" value="1"/>
</dbReference>
<dbReference type="InterPro" id="IPR036513">
    <property type="entry name" value="STAS_dom_sf"/>
</dbReference>
<accession>A0A101JB58</accession>
<dbReference type="InterPro" id="IPR003594">
    <property type="entry name" value="HATPase_dom"/>
</dbReference>
<dbReference type="Proteomes" id="UP000053244">
    <property type="component" value="Unassembled WGS sequence"/>
</dbReference>
<dbReference type="CDD" id="cd07043">
    <property type="entry name" value="STAS_anti-anti-sigma_factors"/>
    <property type="match status" value="1"/>
</dbReference>
<dbReference type="PANTHER" id="PTHR35526:SF3">
    <property type="entry name" value="ANTI-SIGMA-F FACTOR RSBW"/>
    <property type="match status" value="1"/>
</dbReference>
<feature type="domain" description="STAS" evidence="2">
    <location>
        <begin position="1"/>
        <end position="84"/>
    </location>
</feature>
<dbReference type="Gene3D" id="3.30.565.10">
    <property type="entry name" value="Histidine kinase-like ATPase, C-terminal domain"/>
    <property type="match status" value="1"/>
</dbReference>
<evidence type="ECO:0000256" key="1">
    <source>
        <dbReference type="ARBA" id="ARBA00022527"/>
    </source>
</evidence>
<dbReference type="PROSITE" id="PS50801">
    <property type="entry name" value="STAS"/>
    <property type="match status" value="1"/>
</dbReference>
<sequence length="237" mass="25531">MTTGVTKVCLAGELSPATVPTCRNVIGKAAAQCPVAVIVDLSDLDRAETRSLRVFAKATLKAQQEWSVPVLLCEPGAEIRRGLETFRTLVAVYDHHWQASLAVRAYVPRWVRQRFAPLPESAADARSLIGQACLDWGLPSLRDTARLVASELASNAIRHAATDFDVMASFTGRYLRIAVRDGSPVMPALVERAPTRSSIMPAGSGRGMRIISAAGSHCGVIRVAEGKTVWVLISADR</sequence>
<protein>
    <recommendedName>
        <fullName evidence="2">STAS domain-containing protein</fullName>
    </recommendedName>
</protein>
<dbReference type="EMBL" id="LLZH01000331">
    <property type="protein sequence ID" value="KUL23552.1"/>
    <property type="molecule type" value="Genomic_DNA"/>
</dbReference>
<dbReference type="SUPFAM" id="SSF55874">
    <property type="entry name" value="ATPase domain of HSP90 chaperone/DNA topoisomerase II/histidine kinase"/>
    <property type="match status" value="1"/>
</dbReference>
<dbReference type="CDD" id="cd16936">
    <property type="entry name" value="HATPase_RsbW-like"/>
    <property type="match status" value="1"/>
</dbReference>
<gene>
    <name evidence="3" type="ORF">ADL15_46140</name>
</gene>
<proteinExistence type="predicted"/>